<comment type="caution">
    <text evidence="5">The sequence shown here is derived from an EMBL/GenBank/DDBJ whole genome shotgun (WGS) entry which is preliminary data.</text>
</comment>
<keyword evidence="3 4" id="KW-0479">Metal-binding</keyword>
<dbReference type="GO" id="GO:0046872">
    <property type="term" value="F:metal ion binding"/>
    <property type="evidence" value="ECO:0007669"/>
    <property type="project" value="UniProtKB-KW"/>
</dbReference>
<dbReference type="Gene3D" id="3.40.1390.30">
    <property type="entry name" value="NIF3 (NGG1p interacting factor 3)-like"/>
    <property type="match status" value="2"/>
</dbReference>
<evidence type="ECO:0000313" key="5">
    <source>
        <dbReference type="EMBL" id="MBD2867159.1"/>
    </source>
</evidence>
<comment type="similarity">
    <text evidence="1">Belongs to the GTP cyclohydrolase I type 2/NIF3 family.</text>
</comment>
<organism evidence="5 6">
    <name type="scientific">Paenibacillus arenilitoris</name>
    <dbReference type="NCBI Taxonomy" id="2772299"/>
    <lineage>
        <taxon>Bacteria</taxon>
        <taxon>Bacillati</taxon>
        <taxon>Bacillota</taxon>
        <taxon>Bacilli</taxon>
        <taxon>Bacillales</taxon>
        <taxon>Paenibacillaceae</taxon>
        <taxon>Paenibacillus</taxon>
    </lineage>
</organism>
<evidence type="ECO:0000313" key="6">
    <source>
        <dbReference type="Proteomes" id="UP000632125"/>
    </source>
</evidence>
<evidence type="ECO:0000256" key="2">
    <source>
        <dbReference type="ARBA" id="ARBA00022112"/>
    </source>
</evidence>
<sequence>MTLTIRNVIESLRSTVPPIENTVDVLAPGDPDAEVRGIATTFMATRQVIDRALALGVNLLISHEAAYYSHRLTKPFPDGDPVYRGKQERLRESGLAVYRHHDYCHRLEPDPIMTGLLRELAWEACVEEMLPAAAVLRIPETSASEVAEYVKARLSIPYVRVAGDPDKACSRIGVLVGYRGGGDNAIPLYRDKGLDLVIAGEGPEWETPEYVRDSAYQGDSRALLVIGHAESEEPGMRDLAERLRESYPGLPVHFIPSEPVFRVM</sequence>
<dbReference type="PANTHER" id="PTHR13799">
    <property type="entry name" value="NGG1 INTERACTING FACTOR 3"/>
    <property type="match status" value="1"/>
</dbReference>
<feature type="binding site" evidence="4">
    <location>
        <position position="232"/>
    </location>
    <ligand>
        <name>a divalent metal cation</name>
        <dbReference type="ChEBI" id="CHEBI:60240"/>
        <label>1</label>
    </ligand>
</feature>
<name>A0A927CGP7_9BACL</name>
<feature type="binding site" evidence="4">
    <location>
        <position position="228"/>
    </location>
    <ligand>
        <name>a divalent metal cation</name>
        <dbReference type="ChEBI" id="CHEBI:60240"/>
        <label>1</label>
    </ligand>
</feature>
<evidence type="ECO:0000256" key="4">
    <source>
        <dbReference type="PIRSR" id="PIRSR602678-1"/>
    </source>
</evidence>
<accession>A0A927CGP7</accession>
<evidence type="ECO:0000256" key="1">
    <source>
        <dbReference type="ARBA" id="ARBA00006964"/>
    </source>
</evidence>
<reference evidence="5" key="1">
    <citation type="submission" date="2020-09" db="EMBL/GenBank/DDBJ databases">
        <title>A novel bacterium of genus Paenibacillus, isolated from South China Sea.</title>
        <authorList>
            <person name="Huang H."/>
            <person name="Mo K."/>
            <person name="Hu Y."/>
        </authorList>
    </citation>
    <scope>NUCLEOTIDE SEQUENCE</scope>
    <source>
        <strain evidence="5">IB182493</strain>
    </source>
</reference>
<protein>
    <recommendedName>
        <fullName evidence="2">GTP cyclohydrolase 1 type 2 homolog</fullName>
    </recommendedName>
</protein>
<gene>
    <name evidence="5" type="ORF">IDH41_01115</name>
</gene>
<dbReference type="EMBL" id="JACXIY010000001">
    <property type="protein sequence ID" value="MBD2867159.1"/>
    <property type="molecule type" value="Genomic_DNA"/>
</dbReference>
<dbReference type="InterPro" id="IPR002678">
    <property type="entry name" value="DUF34/NIF3"/>
</dbReference>
<keyword evidence="6" id="KW-1185">Reference proteome</keyword>
<evidence type="ECO:0000256" key="3">
    <source>
        <dbReference type="ARBA" id="ARBA00022723"/>
    </source>
</evidence>
<feature type="binding site" evidence="4">
    <location>
        <position position="110"/>
    </location>
    <ligand>
        <name>a divalent metal cation</name>
        <dbReference type="ChEBI" id="CHEBI:60240"/>
        <label>1</label>
    </ligand>
</feature>
<dbReference type="GO" id="GO:0005737">
    <property type="term" value="C:cytoplasm"/>
    <property type="evidence" value="ECO:0007669"/>
    <property type="project" value="TreeGrafter"/>
</dbReference>
<dbReference type="PANTHER" id="PTHR13799:SF14">
    <property type="entry name" value="GTP CYCLOHYDROLASE 1 TYPE 2 HOMOLOG"/>
    <property type="match status" value="1"/>
</dbReference>
<proteinExistence type="inferred from homology"/>
<dbReference type="SUPFAM" id="SSF102705">
    <property type="entry name" value="NIF3 (NGG1p interacting factor 3)-like"/>
    <property type="match status" value="1"/>
</dbReference>
<dbReference type="InterPro" id="IPR036069">
    <property type="entry name" value="DUF34/NIF3_sf"/>
</dbReference>
<dbReference type="Pfam" id="PF01784">
    <property type="entry name" value="DUF34_NIF3"/>
    <property type="match status" value="1"/>
</dbReference>
<dbReference type="RefSeq" id="WP_190857472.1">
    <property type="nucleotide sequence ID" value="NZ_JACXIY010000001.1"/>
</dbReference>
<feature type="binding site" evidence="4">
    <location>
        <position position="63"/>
    </location>
    <ligand>
        <name>a divalent metal cation</name>
        <dbReference type="ChEBI" id="CHEBI:60240"/>
        <label>1</label>
    </ligand>
</feature>
<dbReference type="Proteomes" id="UP000632125">
    <property type="component" value="Unassembled WGS sequence"/>
</dbReference>
<dbReference type="AlphaFoldDB" id="A0A927CGP7"/>